<dbReference type="EC" id="3.1.26.5" evidence="5"/>
<feature type="repeat" description="PPR" evidence="16">
    <location>
        <begin position="128"/>
        <end position="162"/>
    </location>
</feature>
<dbReference type="InterPro" id="IPR033495">
    <property type="entry name" value="MRPP3_PIN_dom"/>
</dbReference>
<dbReference type="InterPro" id="IPR011990">
    <property type="entry name" value="TPR-like_helical_dom_sf"/>
</dbReference>
<accession>A0A7L0XKZ8</accession>
<comment type="catalytic activity">
    <reaction evidence="1">
        <text>Endonucleolytic cleavage of RNA, removing 5'-extranucleotides from tRNA precursor.</text>
        <dbReference type="EC" id="3.1.26.5"/>
    </reaction>
</comment>
<evidence type="ECO:0000256" key="8">
    <source>
        <dbReference type="ARBA" id="ARBA00022723"/>
    </source>
</evidence>
<dbReference type="Pfam" id="PF16953">
    <property type="entry name" value="PRORP"/>
    <property type="match status" value="1"/>
</dbReference>
<comment type="caution">
    <text evidence="18">The sequence shown here is derived from an EMBL/GenBank/DDBJ whole genome shotgun (WGS) entry which is preliminary data.</text>
</comment>
<reference evidence="18 19" key="1">
    <citation type="submission" date="2019-09" db="EMBL/GenBank/DDBJ databases">
        <title>Bird 10,000 Genomes (B10K) Project - Family phase.</title>
        <authorList>
            <person name="Zhang G."/>
        </authorList>
    </citation>
    <scope>NUCLEOTIDE SEQUENCE [LARGE SCALE GENOMIC DNA]</scope>
    <source>
        <strain evidence="18">B10K-DU-001-37</strain>
        <tissue evidence="18">Muscle</tissue>
    </source>
</reference>
<comment type="similarity">
    <text evidence="4">Belongs to the PPR family. P subfamily.</text>
</comment>
<feature type="non-terminal residue" evidence="18">
    <location>
        <position position="1"/>
    </location>
</feature>
<comment type="subcellular location">
    <subcellularLocation>
        <location evidence="3">Mitochondrion</location>
    </subcellularLocation>
</comment>
<evidence type="ECO:0000256" key="14">
    <source>
        <dbReference type="ARBA" id="ARBA00044536"/>
    </source>
</evidence>
<keyword evidence="7" id="KW-0540">Nuclease</keyword>
<evidence type="ECO:0000256" key="10">
    <source>
        <dbReference type="ARBA" id="ARBA00022833"/>
    </source>
</evidence>
<evidence type="ECO:0000256" key="4">
    <source>
        <dbReference type="ARBA" id="ARBA00007626"/>
    </source>
</evidence>
<keyword evidence="11" id="KW-0460">Magnesium</keyword>
<keyword evidence="19" id="KW-1185">Reference proteome</keyword>
<evidence type="ECO:0000256" key="3">
    <source>
        <dbReference type="ARBA" id="ARBA00004173"/>
    </source>
</evidence>
<keyword evidence="10" id="KW-0862">Zinc</keyword>
<protein>
    <recommendedName>
        <fullName evidence="14">Mitochondrial ribonuclease P catalytic subunit</fullName>
        <ecNumber evidence="5">3.1.26.5</ecNumber>
    </recommendedName>
    <alternativeName>
        <fullName evidence="15">Mitochondrial ribonuclease P protein 3</fullName>
    </alternativeName>
</protein>
<dbReference type="PROSITE" id="PS51375">
    <property type="entry name" value="PPR"/>
    <property type="match status" value="1"/>
</dbReference>
<dbReference type="InterPro" id="IPR031595">
    <property type="entry name" value="PRORP_C"/>
</dbReference>
<evidence type="ECO:0000256" key="6">
    <source>
        <dbReference type="ARBA" id="ARBA00022694"/>
    </source>
</evidence>
<evidence type="ECO:0000256" key="13">
    <source>
        <dbReference type="ARBA" id="ARBA00023128"/>
    </source>
</evidence>
<dbReference type="InterPro" id="IPR002885">
    <property type="entry name" value="PPR_rpt"/>
</dbReference>
<dbReference type="GO" id="GO:0001682">
    <property type="term" value="P:tRNA 5'-leader removal"/>
    <property type="evidence" value="ECO:0007669"/>
    <property type="project" value="TreeGrafter"/>
</dbReference>
<dbReference type="PANTHER" id="PTHR13547:SF1">
    <property type="entry name" value="MITOCHONDRIAL RIBONUCLEASE P CATALYTIC SUBUNIT"/>
    <property type="match status" value="1"/>
</dbReference>
<evidence type="ECO:0000313" key="18">
    <source>
        <dbReference type="EMBL" id="NXM03925.1"/>
    </source>
</evidence>
<keyword evidence="9" id="KW-0378">Hydrolase</keyword>
<evidence type="ECO:0000256" key="11">
    <source>
        <dbReference type="ARBA" id="ARBA00022842"/>
    </source>
</evidence>
<evidence type="ECO:0000259" key="17">
    <source>
        <dbReference type="Pfam" id="PF16953"/>
    </source>
</evidence>
<dbReference type="NCBIfam" id="TIGR00756">
    <property type="entry name" value="PPR"/>
    <property type="match status" value="1"/>
</dbReference>
<evidence type="ECO:0000256" key="15">
    <source>
        <dbReference type="ARBA" id="ARBA00044559"/>
    </source>
</evidence>
<comment type="cofactor">
    <cofactor evidence="2">
        <name>Mg(2+)</name>
        <dbReference type="ChEBI" id="CHEBI:18420"/>
    </cofactor>
</comment>
<dbReference type="Pfam" id="PF01535">
    <property type="entry name" value="PPR"/>
    <property type="match status" value="2"/>
</dbReference>
<gene>
    <name evidence="18" type="primary">Mrpp3</name>
    <name evidence="18" type="ORF">TYRSAV_R01040</name>
</gene>
<dbReference type="Gene3D" id="3.40.50.11980">
    <property type="match status" value="1"/>
</dbReference>
<evidence type="ECO:0000256" key="5">
    <source>
        <dbReference type="ARBA" id="ARBA00012179"/>
    </source>
</evidence>
<evidence type="ECO:0000256" key="16">
    <source>
        <dbReference type="PROSITE-ProRule" id="PRU00708"/>
    </source>
</evidence>
<name>A0A7L0XKZ8_TYRSA</name>
<keyword evidence="12" id="KW-0809">Transit peptide</keyword>
<organism evidence="18 19">
    <name type="scientific">Tyrannus savana</name>
    <name type="common">Fork-tailed flycatcher</name>
    <name type="synonym">Muscivora tyrannus</name>
    <dbReference type="NCBI Taxonomy" id="137541"/>
    <lineage>
        <taxon>Eukaryota</taxon>
        <taxon>Metazoa</taxon>
        <taxon>Chordata</taxon>
        <taxon>Craniata</taxon>
        <taxon>Vertebrata</taxon>
        <taxon>Euteleostomi</taxon>
        <taxon>Archelosauria</taxon>
        <taxon>Archosauria</taxon>
        <taxon>Dinosauria</taxon>
        <taxon>Saurischia</taxon>
        <taxon>Theropoda</taxon>
        <taxon>Coelurosauria</taxon>
        <taxon>Aves</taxon>
        <taxon>Neognathae</taxon>
        <taxon>Neoaves</taxon>
        <taxon>Telluraves</taxon>
        <taxon>Australaves</taxon>
        <taxon>Passeriformes</taxon>
        <taxon>Tyrannidae</taxon>
        <taxon>Tyrannus</taxon>
    </lineage>
</organism>
<dbReference type="GO" id="GO:0030678">
    <property type="term" value="C:mitochondrial ribonuclease P complex"/>
    <property type="evidence" value="ECO:0007669"/>
    <property type="project" value="TreeGrafter"/>
</dbReference>
<keyword evidence="13" id="KW-0496">Mitochondrion</keyword>
<feature type="non-terminal residue" evidence="18">
    <location>
        <position position="465"/>
    </location>
</feature>
<proteinExistence type="inferred from homology"/>
<feature type="domain" description="PRORP" evidence="17">
    <location>
        <begin position="227"/>
        <end position="461"/>
    </location>
</feature>
<evidence type="ECO:0000256" key="1">
    <source>
        <dbReference type="ARBA" id="ARBA00000928"/>
    </source>
</evidence>
<evidence type="ECO:0000256" key="2">
    <source>
        <dbReference type="ARBA" id="ARBA00001946"/>
    </source>
</evidence>
<dbReference type="GO" id="GO:0004526">
    <property type="term" value="F:ribonuclease P activity"/>
    <property type="evidence" value="ECO:0007669"/>
    <property type="project" value="UniProtKB-EC"/>
</dbReference>
<evidence type="ECO:0000256" key="7">
    <source>
        <dbReference type="ARBA" id="ARBA00022722"/>
    </source>
</evidence>
<sequence>VQPPEKPLESEEWNRLRENFQLPEIFEEVMLNSMIRCNSPIDVAKSLLTHMAKRDSDVAYSMLVKYLALCVQQGHVSEMCDVYDIMKVRFKILEIGAYNLFIKGLSNSDQWRMALTLLEESKKIMIPSRTSYESCIKAACCHQEMKLAFELYHEMLAKDVVPTLDVLQSFFDFSRGMKGAELQKELFSILLYLRDNQIYPHKTFMRSIKLWFESIPGRNWRGHLTNMKDSGQCPVCNHQLEDSNLTEEEYSNLSERIIRDVIHGTDTFRKTSPQEFEAFQTFVENRVPFDIVIDGLNVSHIKPKKMHCENLRDAINYLAKDNVRLLVLGRKHMLLNSSNWKREIMKEMQTKADFFFAENISEDDAFLLYATLRSGKHCKFVTRDFLRDHKACLSDSLTRHLFRKWQRGHQISKAMFFSVFSQQPPFQYDCVVQTTGDTWHIPYKDVFEEKYSYEVPRKWLCIQQK</sequence>
<dbReference type="Proteomes" id="UP000537779">
    <property type="component" value="Unassembled WGS sequence"/>
</dbReference>
<dbReference type="GO" id="GO:0097745">
    <property type="term" value="P:mitochondrial tRNA 5'-end processing"/>
    <property type="evidence" value="ECO:0007669"/>
    <property type="project" value="TreeGrafter"/>
</dbReference>
<dbReference type="CDD" id="cd18718">
    <property type="entry name" value="PIN_PRORP"/>
    <property type="match status" value="1"/>
</dbReference>
<evidence type="ECO:0000256" key="9">
    <source>
        <dbReference type="ARBA" id="ARBA00022801"/>
    </source>
</evidence>
<evidence type="ECO:0000313" key="19">
    <source>
        <dbReference type="Proteomes" id="UP000537779"/>
    </source>
</evidence>
<keyword evidence="6" id="KW-0819">tRNA processing</keyword>
<dbReference type="GO" id="GO:0046872">
    <property type="term" value="F:metal ion binding"/>
    <property type="evidence" value="ECO:0007669"/>
    <property type="project" value="UniProtKB-KW"/>
</dbReference>
<dbReference type="PANTHER" id="PTHR13547">
    <property type="match status" value="1"/>
</dbReference>
<dbReference type="EMBL" id="VXAW01007732">
    <property type="protein sequence ID" value="NXM03925.1"/>
    <property type="molecule type" value="Genomic_DNA"/>
</dbReference>
<dbReference type="AlphaFoldDB" id="A0A7L0XKZ8"/>
<evidence type="ECO:0000256" key="12">
    <source>
        <dbReference type="ARBA" id="ARBA00022946"/>
    </source>
</evidence>
<keyword evidence="8" id="KW-0479">Metal-binding</keyword>
<dbReference type="Gene3D" id="1.25.40.10">
    <property type="entry name" value="Tetratricopeptide repeat domain"/>
    <property type="match status" value="1"/>
</dbReference>